<feature type="transmembrane region" description="Helical" evidence="10">
    <location>
        <begin position="67"/>
        <end position="88"/>
    </location>
</feature>
<evidence type="ECO:0000256" key="4">
    <source>
        <dbReference type="ARBA" id="ARBA00022692"/>
    </source>
</evidence>
<evidence type="ECO:0000256" key="7">
    <source>
        <dbReference type="ARBA" id="ARBA00023136"/>
    </source>
</evidence>
<keyword evidence="3" id="KW-0716">Sensory transduction</keyword>
<keyword evidence="12" id="KW-1185">Reference proteome</keyword>
<name>A0AA38IYU2_9CUCU</name>
<evidence type="ECO:0000256" key="6">
    <source>
        <dbReference type="ARBA" id="ARBA00022989"/>
    </source>
</evidence>
<organism evidence="11 12">
    <name type="scientific">Zophobas morio</name>
    <dbReference type="NCBI Taxonomy" id="2755281"/>
    <lineage>
        <taxon>Eukaryota</taxon>
        <taxon>Metazoa</taxon>
        <taxon>Ecdysozoa</taxon>
        <taxon>Arthropoda</taxon>
        <taxon>Hexapoda</taxon>
        <taxon>Insecta</taxon>
        <taxon>Pterygota</taxon>
        <taxon>Neoptera</taxon>
        <taxon>Endopterygota</taxon>
        <taxon>Coleoptera</taxon>
        <taxon>Polyphaga</taxon>
        <taxon>Cucujiformia</taxon>
        <taxon>Tenebrionidae</taxon>
        <taxon>Zophobas</taxon>
    </lineage>
</organism>
<evidence type="ECO:0000256" key="3">
    <source>
        <dbReference type="ARBA" id="ARBA00022606"/>
    </source>
</evidence>
<dbReference type="Proteomes" id="UP001168821">
    <property type="component" value="Unassembled WGS sequence"/>
</dbReference>
<keyword evidence="6 10" id="KW-1133">Transmembrane helix</keyword>
<comment type="caution">
    <text evidence="11">The sequence shown here is derived from an EMBL/GenBank/DDBJ whole genome shotgun (WGS) entry which is preliminary data.</text>
</comment>
<evidence type="ECO:0000256" key="5">
    <source>
        <dbReference type="ARBA" id="ARBA00022725"/>
    </source>
</evidence>
<keyword evidence="5" id="KW-0552">Olfaction</keyword>
<keyword evidence="7 10" id="KW-0472">Membrane</keyword>
<keyword evidence="9" id="KW-0807">Transducer</keyword>
<dbReference type="EMBL" id="JALNTZ010000002">
    <property type="protein sequence ID" value="KAJ3663364.1"/>
    <property type="molecule type" value="Genomic_DNA"/>
</dbReference>
<evidence type="ECO:0000256" key="10">
    <source>
        <dbReference type="SAM" id="Phobius"/>
    </source>
</evidence>
<evidence type="ECO:0000256" key="9">
    <source>
        <dbReference type="ARBA" id="ARBA00023224"/>
    </source>
</evidence>
<feature type="transmembrane region" description="Helical" evidence="10">
    <location>
        <begin position="185"/>
        <end position="207"/>
    </location>
</feature>
<feature type="transmembrane region" description="Helical" evidence="10">
    <location>
        <begin position="123"/>
        <end position="145"/>
    </location>
</feature>
<reference evidence="11" key="1">
    <citation type="journal article" date="2023" name="G3 (Bethesda)">
        <title>Whole genome assemblies of Zophobas morio and Tenebrio molitor.</title>
        <authorList>
            <person name="Kaur S."/>
            <person name="Stinson S.A."/>
            <person name="diCenzo G.C."/>
        </authorList>
    </citation>
    <scope>NUCLEOTIDE SEQUENCE</scope>
    <source>
        <strain evidence="11">QUZm001</strain>
    </source>
</reference>
<dbReference type="InterPro" id="IPR004117">
    <property type="entry name" value="7tm6_olfct_rcpt"/>
</dbReference>
<accession>A0AA38IYU2</accession>
<keyword evidence="2" id="KW-1003">Cell membrane</keyword>
<dbReference type="GO" id="GO:0007165">
    <property type="term" value="P:signal transduction"/>
    <property type="evidence" value="ECO:0007669"/>
    <property type="project" value="UniProtKB-KW"/>
</dbReference>
<evidence type="ECO:0000256" key="2">
    <source>
        <dbReference type="ARBA" id="ARBA00022475"/>
    </source>
</evidence>
<dbReference type="Pfam" id="PF02949">
    <property type="entry name" value="7tm_6"/>
    <property type="match status" value="1"/>
</dbReference>
<feature type="transmembrane region" description="Helical" evidence="10">
    <location>
        <begin position="35"/>
        <end position="61"/>
    </location>
</feature>
<dbReference type="GO" id="GO:0004984">
    <property type="term" value="F:olfactory receptor activity"/>
    <property type="evidence" value="ECO:0007669"/>
    <property type="project" value="InterPro"/>
</dbReference>
<sequence length="313" mass="37015">MKQFNWKVIIRANLFILNLLGLWPKSEKHYSFNVYTFYALVLNITVDATNIFQAAYIFVIFKDLQAVTGIIFVLVTEIAASIKIFYFVRRISLVQYLTKELDCEEFQPRNIEQKEIAQRSLNLWLLIYRSFWITTSTDLCFLFFFPLMDGSYKEYRLPFWAWYPFDTKNSPMYEIMYIYQVGSSWFLASCDVIMDTIFAALMTYIMAQCDILCHDLRNITEDDDSYSTKFIRCIKHHKKILRFAKITNKCFNEISLWQFFTSSACLALTMFQLTVVAPLSSEGMSLLFYVCTMTLQIFLYCWFGNEVEVRVSD</sequence>
<evidence type="ECO:0008006" key="13">
    <source>
        <dbReference type="Google" id="ProtNLM"/>
    </source>
</evidence>
<evidence type="ECO:0000256" key="1">
    <source>
        <dbReference type="ARBA" id="ARBA00004651"/>
    </source>
</evidence>
<feature type="transmembrane region" description="Helical" evidence="10">
    <location>
        <begin position="286"/>
        <end position="303"/>
    </location>
</feature>
<protein>
    <recommendedName>
        <fullName evidence="13">7tm 6 domain containing protein</fullName>
    </recommendedName>
</protein>
<dbReference type="PANTHER" id="PTHR21137">
    <property type="entry name" value="ODORANT RECEPTOR"/>
    <property type="match status" value="1"/>
</dbReference>
<comment type="subcellular location">
    <subcellularLocation>
        <location evidence="1">Cell membrane</location>
        <topology evidence="1">Multi-pass membrane protein</topology>
    </subcellularLocation>
</comment>
<gene>
    <name evidence="11" type="ORF">Zmor_007646</name>
</gene>
<evidence type="ECO:0000313" key="12">
    <source>
        <dbReference type="Proteomes" id="UP001168821"/>
    </source>
</evidence>
<proteinExistence type="predicted"/>
<keyword evidence="4 10" id="KW-0812">Transmembrane</keyword>
<evidence type="ECO:0000313" key="11">
    <source>
        <dbReference type="EMBL" id="KAJ3663364.1"/>
    </source>
</evidence>
<dbReference type="GO" id="GO:0005549">
    <property type="term" value="F:odorant binding"/>
    <property type="evidence" value="ECO:0007669"/>
    <property type="project" value="InterPro"/>
</dbReference>
<evidence type="ECO:0000256" key="8">
    <source>
        <dbReference type="ARBA" id="ARBA00023170"/>
    </source>
</evidence>
<dbReference type="PANTHER" id="PTHR21137:SF35">
    <property type="entry name" value="ODORANT RECEPTOR 19A-RELATED"/>
    <property type="match status" value="1"/>
</dbReference>
<dbReference type="GO" id="GO:0005886">
    <property type="term" value="C:plasma membrane"/>
    <property type="evidence" value="ECO:0007669"/>
    <property type="project" value="UniProtKB-SubCell"/>
</dbReference>
<dbReference type="AlphaFoldDB" id="A0AA38IYU2"/>
<keyword evidence="8" id="KW-0675">Receptor</keyword>
<feature type="transmembrane region" description="Helical" evidence="10">
    <location>
        <begin position="259"/>
        <end position="280"/>
    </location>
</feature>